<keyword evidence="12" id="KW-1185">Reference proteome</keyword>
<comment type="subcellular location">
    <subcellularLocation>
        <location evidence="1">Mitochondrion</location>
    </subcellularLocation>
</comment>
<keyword evidence="4" id="KW-0408">Iron</keyword>
<dbReference type="AlphaFoldDB" id="A0A3P6UC28"/>
<evidence type="ECO:0000256" key="6">
    <source>
        <dbReference type="ARBA" id="ARBA00057540"/>
    </source>
</evidence>
<evidence type="ECO:0000256" key="8">
    <source>
        <dbReference type="ARBA" id="ARBA00077082"/>
    </source>
</evidence>
<gene>
    <name evidence="11" type="ORF">DILT_LOCUS2603</name>
</gene>
<evidence type="ECO:0000256" key="3">
    <source>
        <dbReference type="ARBA" id="ARBA00022723"/>
    </source>
</evidence>
<evidence type="ECO:0000256" key="5">
    <source>
        <dbReference type="ARBA" id="ARBA00023128"/>
    </source>
</evidence>
<keyword evidence="5" id="KW-0496">Mitochondrion</keyword>
<name>A0A3P6UC28_DIBLA</name>
<dbReference type="Gene3D" id="2.60.300.12">
    <property type="entry name" value="HesB-like domain"/>
    <property type="match status" value="1"/>
</dbReference>
<dbReference type="NCBIfam" id="TIGR00049">
    <property type="entry name" value="iron-sulfur cluster assembly accessory protein"/>
    <property type="match status" value="1"/>
</dbReference>
<comment type="subunit">
    <text evidence="9">Heterotetramer; forms a dimer of dimers with IBA57. Interacts with [2Fe-2S]-ISCA2 forming the heterodimer [2Fe- 2S]-ISCA2-IBA57 complex; [2Fe-2S] cluster binding is absolutely required to promote the complex formation.</text>
</comment>
<organism evidence="11 12">
    <name type="scientific">Dibothriocephalus latus</name>
    <name type="common">Fish tapeworm</name>
    <name type="synonym">Diphyllobothrium latum</name>
    <dbReference type="NCBI Taxonomy" id="60516"/>
    <lineage>
        <taxon>Eukaryota</taxon>
        <taxon>Metazoa</taxon>
        <taxon>Spiralia</taxon>
        <taxon>Lophotrochozoa</taxon>
        <taxon>Platyhelminthes</taxon>
        <taxon>Cestoda</taxon>
        <taxon>Eucestoda</taxon>
        <taxon>Diphyllobothriidea</taxon>
        <taxon>Diphyllobothriidae</taxon>
        <taxon>Dibothriocephalus</taxon>
    </lineage>
</organism>
<dbReference type="SUPFAM" id="SSF89360">
    <property type="entry name" value="HesB-like domain"/>
    <property type="match status" value="1"/>
</dbReference>
<evidence type="ECO:0000259" key="10">
    <source>
        <dbReference type="Pfam" id="PF01521"/>
    </source>
</evidence>
<dbReference type="GO" id="GO:0016226">
    <property type="term" value="P:iron-sulfur cluster assembly"/>
    <property type="evidence" value="ECO:0007669"/>
    <property type="project" value="InterPro"/>
</dbReference>
<evidence type="ECO:0000256" key="2">
    <source>
        <dbReference type="ARBA" id="ARBA00006718"/>
    </source>
</evidence>
<evidence type="ECO:0000313" key="11">
    <source>
        <dbReference type="EMBL" id="VDK74641.1"/>
    </source>
</evidence>
<dbReference type="InterPro" id="IPR016092">
    <property type="entry name" value="ATAP"/>
</dbReference>
<reference evidence="11 12" key="1">
    <citation type="submission" date="2018-11" db="EMBL/GenBank/DDBJ databases">
        <authorList>
            <consortium name="Pathogen Informatics"/>
        </authorList>
    </citation>
    <scope>NUCLEOTIDE SEQUENCE [LARGE SCALE GENOMIC DNA]</scope>
</reference>
<comment type="function">
    <text evidence="6">Involved in the maturation of mitochondrial 4Fe-4S proteins functioning late in the iron-sulfur cluster assembly pathway. May be involved in the binding of an intermediate of Fe/S cluster assembly.</text>
</comment>
<sequence>MSLVVRVINFIGARASNYRQFKTLLDEVGNNYHGLILHSKRLREIGEDDGLLRVMVDSGGCSGFQYKFLIEKNINEDDHVITQSGARVVIDDQSFSLLDGSTLEYEEELIRSGFRVTKNPQAEKGCSCGSSFAVRLD</sequence>
<dbReference type="Pfam" id="PF01521">
    <property type="entry name" value="Fe-S_biosyn"/>
    <property type="match status" value="1"/>
</dbReference>
<dbReference type="InterPro" id="IPR000361">
    <property type="entry name" value="ATAP_core_dom"/>
</dbReference>
<accession>A0A3P6UC28</accession>
<dbReference type="FunFam" id="2.60.300.12:FF:000006">
    <property type="entry name" value="Iron-sulfur cluster assembly 2 mitochondrial"/>
    <property type="match status" value="1"/>
</dbReference>
<dbReference type="Proteomes" id="UP000281553">
    <property type="component" value="Unassembled WGS sequence"/>
</dbReference>
<dbReference type="GO" id="GO:0051537">
    <property type="term" value="F:2 iron, 2 sulfur cluster binding"/>
    <property type="evidence" value="ECO:0007669"/>
    <property type="project" value="TreeGrafter"/>
</dbReference>
<evidence type="ECO:0000256" key="4">
    <source>
        <dbReference type="ARBA" id="ARBA00023004"/>
    </source>
</evidence>
<dbReference type="GO" id="GO:0120510">
    <property type="term" value="C:mitochondrial [4Fe-4S] assembly complex"/>
    <property type="evidence" value="ECO:0007669"/>
    <property type="project" value="UniProtKB-ARBA"/>
</dbReference>
<dbReference type="EMBL" id="UYRU01042336">
    <property type="protein sequence ID" value="VDK74641.1"/>
    <property type="molecule type" value="Genomic_DNA"/>
</dbReference>
<dbReference type="GO" id="GO:0051539">
    <property type="term" value="F:4 iron, 4 sulfur cluster binding"/>
    <property type="evidence" value="ECO:0007669"/>
    <property type="project" value="TreeGrafter"/>
</dbReference>
<keyword evidence="3" id="KW-0479">Metal-binding</keyword>
<dbReference type="PANTHER" id="PTHR43011">
    <property type="entry name" value="IRON-SULFUR CLUSTER ASSEMBLY 2 HOMOLOG, MITOCHONDRIAL"/>
    <property type="match status" value="1"/>
</dbReference>
<evidence type="ECO:0000313" key="12">
    <source>
        <dbReference type="Proteomes" id="UP000281553"/>
    </source>
</evidence>
<dbReference type="GO" id="GO:0005506">
    <property type="term" value="F:iron ion binding"/>
    <property type="evidence" value="ECO:0007669"/>
    <property type="project" value="TreeGrafter"/>
</dbReference>
<evidence type="ECO:0000256" key="7">
    <source>
        <dbReference type="ARBA" id="ARBA00073313"/>
    </source>
</evidence>
<dbReference type="OrthoDB" id="1938621at2759"/>
<dbReference type="InterPro" id="IPR035903">
    <property type="entry name" value="HesB-like_dom_sf"/>
</dbReference>
<proteinExistence type="inferred from homology"/>
<dbReference type="PANTHER" id="PTHR43011:SF1">
    <property type="entry name" value="IRON-SULFUR CLUSTER ASSEMBLY 2 HOMOLOG, MITOCHONDRIAL"/>
    <property type="match status" value="1"/>
</dbReference>
<comment type="similarity">
    <text evidence="2">Belongs to the HesB/IscA family.</text>
</comment>
<protein>
    <recommendedName>
        <fullName evidence="7">Iron-sulfur cluster assembly 2 homolog, mitochondrial</fullName>
    </recommendedName>
    <alternativeName>
        <fullName evidence="8">HESB-like domain-containing protein 1</fullName>
    </alternativeName>
</protein>
<evidence type="ECO:0000256" key="9">
    <source>
        <dbReference type="ARBA" id="ARBA00093471"/>
    </source>
</evidence>
<feature type="domain" description="Core" evidence="10">
    <location>
        <begin position="40"/>
        <end position="129"/>
    </location>
</feature>
<evidence type="ECO:0000256" key="1">
    <source>
        <dbReference type="ARBA" id="ARBA00004173"/>
    </source>
</evidence>